<accession>A0A084XUD4</accession>
<evidence type="ECO:0000313" key="1">
    <source>
        <dbReference type="EMBL" id="KFB66078.1"/>
    </source>
</evidence>
<proteinExistence type="predicted"/>
<dbReference type="EMBL" id="JDSS02000052">
    <property type="protein sequence ID" value="KFB66078.1"/>
    <property type="molecule type" value="Genomic_DNA"/>
</dbReference>
<organism evidence="1 2">
    <name type="scientific">Candidatus Accumulibacter vicinus</name>
    <dbReference type="NCBI Taxonomy" id="2954382"/>
    <lineage>
        <taxon>Bacteria</taxon>
        <taxon>Pseudomonadati</taxon>
        <taxon>Pseudomonadota</taxon>
        <taxon>Betaproteobacteria</taxon>
        <taxon>Candidatus Accumulibacter</taxon>
    </lineage>
</organism>
<reference evidence="1 2" key="1">
    <citation type="submission" date="2014-07" db="EMBL/GenBank/DDBJ databases">
        <title>Expanding our view of genomic diversity in Candidatus Accumulibacter clades.</title>
        <authorList>
            <person name="Skennerton C.T."/>
            <person name="Barr J.J."/>
            <person name="Slater F.R."/>
            <person name="Bond P.L."/>
            <person name="Tyson G.W."/>
        </authorList>
    </citation>
    <scope>NUCLEOTIDE SEQUENCE [LARGE SCALE GENOMIC DNA]</scope>
    <source>
        <strain evidence="2">SK-01</strain>
    </source>
</reference>
<comment type="caution">
    <text evidence="1">The sequence shown here is derived from an EMBL/GenBank/DDBJ whole genome shotgun (WGS) entry which is preliminary data.</text>
</comment>
<dbReference type="Proteomes" id="UP000019812">
    <property type="component" value="Unassembled WGS sequence"/>
</dbReference>
<gene>
    <name evidence="1" type="ORF">CAPSK01_004681</name>
</gene>
<evidence type="ECO:0000313" key="2">
    <source>
        <dbReference type="Proteomes" id="UP000019812"/>
    </source>
</evidence>
<name>A0A084XUD4_9PROT</name>
<dbReference type="STRING" id="1457154.CAPSK01_004681"/>
<protein>
    <submittedName>
        <fullName evidence="1">Uncharacterized protein</fullName>
    </submittedName>
</protein>
<sequence>MQVRVVKRGDDLVLQQLVQVEETDEDGNVVARPLVWQDVPTVEEE</sequence>
<dbReference type="RefSeq" id="WP_273704197.1">
    <property type="nucleotide sequence ID" value="NZ_JDSS02000052.1"/>
</dbReference>
<dbReference type="AlphaFoldDB" id="A0A084XUD4"/>